<dbReference type="Proteomes" id="UP000003257">
    <property type="component" value="Unassembled WGS sequence"/>
</dbReference>
<evidence type="ECO:0000313" key="2">
    <source>
        <dbReference type="Proteomes" id="UP000003257"/>
    </source>
</evidence>
<accession>A0ABM9X696</accession>
<protein>
    <submittedName>
        <fullName evidence="1">Uncharacterized protein</fullName>
    </submittedName>
</protein>
<name>A0ABM9X696_9RHOB</name>
<proteinExistence type="predicted"/>
<sequence>MSSTATELYPIIRVRSAFQWRFILGSNADAVEPLLNGIKAIIGGRCGHNLPKRWFASHRFDLLN</sequence>
<organism evidence="1 2">
    <name type="scientific">Sulfitobacter indolifex HEL-45</name>
    <dbReference type="NCBI Taxonomy" id="391624"/>
    <lineage>
        <taxon>Bacteria</taxon>
        <taxon>Pseudomonadati</taxon>
        <taxon>Pseudomonadota</taxon>
        <taxon>Alphaproteobacteria</taxon>
        <taxon>Rhodobacterales</taxon>
        <taxon>Roseobacteraceae</taxon>
        <taxon>Sulfitobacter</taxon>
    </lineage>
</organism>
<reference evidence="1 2" key="1">
    <citation type="submission" date="2007-11" db="EMBL/GenBank/DDBJ databases">
        <authorList>
            <person name="Wagner-Dobler I."/>
            <person name="Ferriera S."/>
            <person name="Johnson J."/>
            <person name="Kravitz S."/>
            <person name="Beeson K."/>
            <person name="Sutton G."/>
            <person name="Rogers Y.-H."/>
            <person name="Friedman R."/>
            <person name="Frazier M."/>
            <person name="Venter J.C."/>
        </authorList>
    </citation>
    <scope>NUCLEOTIDE SEQUENCE [LARGE SCALE GENOMIC DNA]</scope>
    <source>
        <strain evidence="1 2">HEL-45</strain>
    </source>
</reference>
<evidence type="ECO:0000313" key="1">
    <source>
        <dbReference type="EMBL" id="EDQ05050.1"/>
    </source>
</evidence>
<keyword evidence="2" id="KW-1185">Reference proteome</keyword>
<dbReference type="EMBL" id="ABID01000002">
    <property type="protein sequence ID" value="EDQ05050.1"/>
    <property type="molecule type" value="Genomic_DNA"/>
</dbReference>
<gene>
    <name evidence="1" type="ORF">OIHEL45_09923</name>
</gene>
<comment type="caution">
    <text evidence="1">The sequence shown here is derived from an EMBL/GenBank/DDBJ whole genome shotgun (WGS) entry which is preliminary data.</text>
</comment>